<evidence type="ECO:0000256" key="9">
    <source>
        <dbReference type="ARBA" id="ARBA00023242"/>
    </source>
</evidence>
<dbReference type="FunFam" id="2.30.42.10:FF:000122">
    <property type="entry name" value="Pro-interleukin-16"/>
    <property type="match status" value="1"/>
</dbReference>
<dbReference type="Pfam" id="PF00595">
    <property type="entry name" value="PDZ"/>
    <property type="match status" value="1"/>
</dbReference>
<dbReference type="InterPro" id="IPR055287">
    <property type="entry name" value="IL-16-like"/>
</dbReference>
<evidence type="ECO:0000256" key="3">
    <source>
        <dbReference type="ARBA" id="ARBA00022500"/>
    </source>
</evidence>
<keyword evidence="5 11" id="KW-0964">Secreted</keyword>
<organism evidence="14 15">
    <name type="scientific">Pteropus vampyrus</name>
    <name type="common">Large flying fox</name>
    <dbReference type="NCBI Taxonomy" id="132908"/>
    <lineage>
        <taxon>Eukaryota</taxon>
        <taxon>Metazoa</taxon>
        <taxon>Chordata</taxon>
        <taxon>Craniata</taxon>
        <taxon>Vertebrata</taxon>
        <taxon>Euteleostomi</taxon>
        <taxon>Mammalia</taxon>
        <taxon>Eutheria</taxon>
        <taxon>Laurasiatheria</taxon>
        <taxon>Chiroptera</taxon>
        <taxon>Yinpterochiroptera</taxon>
        <taxon>Pteropodoidea</taxon>
        <taxon>Pteropodidae</taxon>
        <taxon>Pteropodinae</taxon>
        <taxon>Pteropus</taxon>
    </lineage>
</organism>
<dbReference type="PANTHER" id="PTHR48484">
    <property type="entry name" value="PRO-INTERLEUKIN-16"/>
    <property type="match status" value="1"/>
</dbReference>
<evidence type="ECO:0000256" key="4">
    <source>
        <dbReference type="ARBA" id="ARBA00022514"/>
    </source>
</evidence>
<protein>
    <recommendedName>
        <fullName evidence="11">Pro-interleukin-16</fullName>
    </recommendedName>
    <component>
        <recommendedName>
            <fullName evidence="11">Interleukin-16</fullName>
            <shortName evidence="11">IL-16</shortName>
        </recommendedName>
        <alternativeName>
            <fullName evidence="11">Lymphocyte chemoattractant factor</fullName>
            <shortName evidence="11">LCF</shortName>
        </alternativeName>
    </component>
</protein>
<proteinExistence type="predicted"/>
<dbReference type="GeneID" id="111729088"/>
<dbReference type="PROSITE" id="PS50106">
    <property type="entry name" value="PDZ"/>
    <property type="match status" value="1"/>
</dbReference>
<comment type="function">
    <text evidence="10 11">Interleukin-16 stimulates a migratory response in CD4+ lymphocytes, monocytes, and eosinophils. Primes CD4+ T-cells for IL-2 and IL-15 responsiveness. Also induces T-lymphocyte expression of interleukin 2 receptor. Ligand for CD4.</text>
</comment>
<keyword evidence="3 11" id="KW-0145">Chemotaxis</keyword>
<dbReference type="Gene3D" id="2.30.42.10">
    <property type="match status" value="1"/>
</dbReference>
<feature type="region of interest" description="Disordered" evidence="12">
    <location>
        <begin position="1"/>
        <end position="105"/>
    </location>
</feature>
<dbReference type="SUPFAM" id="SSF50156">
    <property type="entry name" value="PDZ domain-like"/>
    <property type="match status" value="1"/>
</dbReference>
<keyword evidence="4 11" id="KW-0202">Cytokine</keyword>
<dbReference type="GO" id="GO:0030595">
    <property type="term" value="P:leukocyte chemotaxis"/>
    <property type="evidence" value="ECO:0007669"/>
    <property type="project" value="TreeGrafter"/>
</dbReference>
<keyword evidence="6" id="KW-0677">Repeat</keyword>
<evidence type="ECO:0000256" key="1">
    <source>
        <dbReference type="ARBA" id="ARBA00004123"/>
    </source>
</evidence>
<accession>A0A6P6BLA1</accession>
<dbReference type="AlphaFoldDB" id="A0A6P6BLA1"/>
<evidence type="ECO:0000256" key="8">
    <source>
        <dbReference type="ARBA" id="ARBA00023163"/>
    </source>
</evidence>
<name>A0A6P6BLA1_PTEVA</name>
<dbReference type="PRINTS" id="PR01931">
    <property type="entry name" value="INTRLEUKIN16"/>
</dbReference>
<dbReference type="InterPro" id="IPR020450">
    <property type="entry name" value="IL-16"/>
</dbReference>
<evidence type="ECO:0000256" key="12">
    <source>
        <dbReference type="SAM" id="MobiDB-lite"/>
    </source>
</evidence>
<dbReference type="GO" id="GO:0005125">
    <property type="term" value="F:cytokine activity"/>
    <property type="evidence" value="ECO:0007669"/>
    <property type="project" value="UniProtKB-KW"/>
</dbReference>
<dbReference type="SMART" id="SM00228">
    <property type="entry name" value="PDZ"/>
    <property type="match status" value="1"/>
</dbReference>
<comment type="subunit">
    <text evidence="11">Homotetramer.</text>
</comment>
<evidence type="ECO:0000256" key="11">
    <source>
        <dbReference type="RuleBase" id="RU363135"/>
    </source>
</evidence>
<feature type="compositionally biased region" description="Low complexity" evidence="12">
    <location>
        <begin position="60"/>
        <end position="75"/>
    </location>
</feature>
<dbReference type="GO" id="GO:0005737">
    <property type="term" value="C:cytoplasm"/>
    <property type="evidence" value="ECO:0007669"/>
    <property type="project" value="UniProtKB-SubCell"/>
</dbReference>
<keyword evidence="9 11" id="KW-0539">Nucleus</keyword>
<keyword evidence="2 11" id="KW-0963">Cytoplasm</keyword>
<dbReference type="GO" id="GO:0050930">
    <property type="term" value="P:induction of positive chemotaxis"/>
    <property type="evidence" value="ECO:0007669"/>
    <property type="project" value="InterPro"/>
</dbReference>
<reference evidence="15" key="1">
    <citation type="submission" date="2025-08" db="UniProtKB">
        <authorList>
            <consortium name="RefSeq"/>
        </authorList>
    </citation>
    <scope>IDENTIFICATION</scope>
    <source>
        <tissue evidence="15">Kidney</tissue>
    </source>
</reference>
<evidence type="ECO:0000256" key="6">
    <source>
        <dbReference type="ARBA" id="ARBA00022737"/>
    </source>
</evidence>
<feature type="domain" description="PDZ" evidence="13">
    <location>
        <begin position="167"/>
        <end position="252"/>
    </location>
</feature>
<dbReference type="GO" id="GO:0042609">
    <property type="term" value="F:CD4 receptor binding"/>
    <property type="evidence" value="ECO:0007669"/>
    <property type="project" value="TreeGrafter"/>
</dbReference>
<dbReference type="InterPro" id="IPR036034">
    <property type="entry name" value="PDZ_sf"/>
</dbReference>
<dbReference type="InterPro" id="IPR001478">
    <property type="entry name" value="PDZ"/>
</dbReference>
<evidence type="ECO:0000256" key="5">
    <source>
        <dbReference type="ARBA" id="ARBA00022525"/>
    </source>
</evidence>
<dbReference type="GO" id="GO:0005634">
    <property type="term" value="C:nucleus"/>
    <property type="evidence" value="ECO:0007669"/>
    <property type="project" value="UniProtKB-SubCell"/>
</dbReference>
<evidence type="ECO:0000259" key="13">
    <source>
        <dbReference type="PROSITE" id="PS50106"/>
    </source>
</evidence>
<gene>
    <name evidence="15" type="primary">LOC111729088</name>
    <name evidence="11" type="synonym">IL16</name>
</gene>
<sequence length="296" mass="30539">MASWGRSLWHRPSSVQHQLGTLPSDTPGPVTSSPGPQAFTARTTDRPSALLPDSLPPDALPAGGAGWGRAWASAGRPPPGARGRAGGRVGPPIPEPHASPGLFSPESLSELREYSEGLGEPTGADDCVPPAAGQSVISLLSSKELQQLIEEVRVLDEATLKQLDSIHVTVLHKEEGAGLGFSLAGGADLENKVVTVHRVFPSGLASREGTIQKGNEVLSINGKSLKGATHNDALAILRQARDPRQAVIVTRKPTLEATPDLSPTTDSAASTSGAGDVSAESGKFSQWGGACGACRL</sequence>
<dbReference type="Proteomes" id="UP000515202">
    <property type="component" value="Unplaced"/>
</dbReference>
<keyword evidence="8" id="KW-0804">Transcription</keyword>
<feature type="compositionally biased region" description="Polar residues" evidence="12">
    <location>
        <begin position="13"/>
        <end position="35"/>
    </location>
</feature>
<evidence type="ECO:0000256" key="10">
    <source>
        <dbReference type="ARBA" id="ARBA00024706"/>
    </source>
</evidence>
<evidence type="ECO:0000313" key="15">
    <source>
        <dbReference type="RefSeq" id="XP_023375833.1"/>
    </source>
</evidence>
<dbReference type="RefSeq" id="XP_023375833.1">
    <property type="nucleotide sequence ID" value="XM_023520065.1"/>
</dbReference>
<evidence type="ECO:0000256" key="7">
    <source>
        <dbReference type="ARBA" id="ARBA00023015"/>
    </source>
</evidence>
<feature type="region of interest" description="Disordered" evidence="12">
    <location>
        <begin position="252"/>
        <end position="282"/>
    </location>
</feature>
<keyword evidence="14" id="KW-1185">Reference proteome</keyword>
<keyword evidence="7" id="KW-0805">Transcription regulation</keyword>
<dbReference type="GO" id="GO:0005615">
    <property type="term" value="C:extracellular space"/>
    <property type="evidence" value="ECO:0007669"/>
    <property type="project" value="UniProtKB-KW"/>
</dbReference>
<dbReference type="CDD" id="cd06762">
    <property type="entry name" value="PDZ6_PDZD2-PDZ3_hPro-IL-16-like"/>
    <property type="match status" value="1"/>
</dbReference>
<feature type="compositionally biased region" description="Polar residues" evidence="12">
    <location>
        <begin position="261"/>
        <end position="273"/>
    </location>
</feature>
<comment type="subcellular location">
    <subcellularLocation>
        <location evidence="11">Cytoplasm</location>
    </subcellularLocation>
    <subcellularLocation>
        <location evidence="1 11">Nucleus</location>
    </subcellularLocation>
    <subcellularLocation>
        <location evidence="11">Secreted</location>
    </subcellularLocation>
</comment>
<evidence type="ECO:0000313" key="14">
    <source>
        <dbReference type="Proteomes" id="UP000515202"/>
    </source>
</evidence>
<evidence type="ECO:0000256" key="2">
    <source>
        <dbReference type="ARBA" id="ARBA00022490"/>
    </source>
</evidence>
<dbReference type="PANTHER" id="PTHR48484:SF2">
    <property type="entry name" value="PRO-INTERLEUKIN-16"/>
    <property type="match status" value="1"/>
</dbReference>